<feature type="region of interest" description="Disordered" evidence="1">
    <location>
        <begin position="1"/>
        <end position="49"/>
    </location>
</feature>
<reference evidence="2" key="2">
    <citation type="submission" date="2020-09" db="EMBL/GenBank/DDBJ databases">
        <authorList>
            <person name="Sun Q."/>
            <person name="Zhou Y."/>
        </authorList>
    </citation>
    <scope>NUCLEOTIDE SEQUENCE</scope>
    <source>
        <strain evidence="2">CGMCC 1.15762</strain>
    </source>
</reference>
<name>A0A8J2ZM29_9RHOB</name>
<reference evidence="2" key="1">
    <citation type="journal article" date="2014" name="Int. J. Syst. Evol. Microbiol.">
        <title>Complete genome sequence of Corynebacterium casei LMG S-19264T (=DSM 44701T), isolated from a smear-ripened cheese.</title>
        <authorList>
            <consortium name="US DOE Joint Genome Institute (JGI-PGF)"/>
            <person name="Walter F."/>
            <person name="Albersmeier A."/>
            <person name="Kalinowski J."/>
            <person name="Ruckert C."/>
        </authorList>
    </citation>
    <scope>NUCLEOTIDE SEQUENCE</scope>
    <source>
        <strain evidence="2">CGMCC 1.15762</strain>
    </source>
</reference>
<proteinExistence type="predicted"/>
<evidence type="ECO:0000313" key="2">
    <source>
        <dbReference type="EMBL" id="GGG79222.1"/>
    </source>
</evidence>
<comment type="caution">
    <text evidence="2">The sequence shown here is derived from an EMBL/GenBank/DDBJ whole genome shotgun (WGS) entry which is preliminary data.</text>
</comment>
<evidence type="ECO:0000313" key="3">
    <source>
        <dbReference type="Proteomes" id="UP000617145"/>
    </source>
</evidence>
<gene>
    <name evidence="2" type="ORF">GCM10011415_30440</name>
</gene>
<organism evidence="2 3">
    <name type="scientific">Salipiger pallidus</name>
    <dbReference type="NCBI Taxonomy" id="1775170"/>
    <lineage>
        <taxon>Bacteria</taxon>
        <taxon>Pseudomonadati</taxon>
        <taxon>Pseudomonadota</taxon>
        <taxon>Alphaproteobacteria</taxon>
        <taxon>Rhodobacterales</taxon>
        <taxon>Roseobacteraceae</taxon>
        <taxon>Salipiger</taxon>
    </lineage>
</organism>
<dbReference type="EMBL" id="BMJV01000006">
    <property type="protein sequence ID" value="GGG79222.1"/>
    <property type="molecule type" value="Genomic_DNA"/>
</dbReference>
<accession>A0A8J2ZM29</accession>
<evidence type="ECO:0000256" key="1">
    <source>
        <dbReference type="SAM" id="MobiDB-lite"/>
    </source>
</evidence>
<dbReference type="Proteomes" id="UP000617145">
    <property type="component" value="Unassembled WGS sequence"/>
</dbReference>
<dbReference type="AlphaFoldDB" id="A0A8J2ZM29"/>
<keyword evidence="3" id="KW-1185">Reference proteome</keyword>
<sequence>MQRADNQLPVLHQHLGPVAGGGAGAGRRLSAAPRNTEQEPSEQGGGTGS</sequence>
<protein>
    <submittedName>
        <fullName evidence="2">Uncharacterized protein</fullName>
    </submittedName>
</protein>